<proteinExistence type="predicted"/>
<dbReference type="Pfam" id="PF26215">
    <property type="entry name" value="HTH_animal"/>
    <property type="match status" value="1"/>
</dbReference>
<protein>
    <recommendedName>
        <fullName evidence="1">Helix-turn-helix domain-containing protein</fullName>
    </recommendedName>
</protein>
<dbReference type="InterPro" id="IPR058912">
    <property type="entry name" value="HTH_animal"/>
</dbReference>
<accession>A0A085MRD0</accession>
<dbReference type="PANTHER" id="PTHR21301:SF11">
    <property type="entry name" value="GIY-YIG DOMAIN-CONTAINING PROTEIN"/>
    <property type="match status" value="1"/>
</dbReference>
<name>A0A085MRD0_9BILA</name>
<evidence type="ECO:0000313" key="2">
    <source>
        <dbReference type="EMBL" id="KFD59776.1"/>
    </source>
</evidence>
<reference evidence="2" key="1">
    <citation type="journal article" date="2014" name="Nat. Genet.">
        <title>Genome and transcriptome of the porcine whipworm Trichuris suis.</title>
        <authorList>
            <person name="Jex A.R."/>
            <person name="Nejsum P."/>
            <person name="Schwarz E.M."/>
            <person name="Hu L."/>
            <person name="Young N.D."/>
            <person name="Hall R.S."/>
            <person name="Korhonen P.K."/>
            <person name="Liao S."/>
            <person name="Thamsborg S."/>
            <person name="Xia J."/>
            <person name="Xu P."/>
            <person name="Wang S."/>
            <person name="Scheerlinck J.P."/>
            <person name="Hofmann A."/>
            <person name="Sternberg P.W."/>
            <person name="Wang J."/>
            <person name="Gasser R.B."/>
        </authorList>
    </citation>
    <scope>NUCLEOTIDE SEQUENCE [LARGE SCALE GENOMIC DNA]</scope>
    <source>
        <strain evidence="2">DCEP-RM93F</strain>
    </source>
</reference>
<dbReference type="PANTHER" id="PTHR21301">
    <property type="entry name" value="REVERSE TRANSCRIPTASE"/>
    <property type="match status" value="1"/>
</dbReference>
<dbReference type="Proteomes" id="UP000030758">
    <property type="component" value="Unassembled WGS sequence"/>
</dbReference>
<sequence length="178" mass="20220">MEKEVDDKFSFLDVMKQGNKLTTTVYREPTDSERYLRFTSHHPMSVKKGTVKGMGDRAHAICDPAFLRSELKNVRQPLTGNGYPKPLVQSIMAKCARDNNNRNNDKNSKNTGNNTVLFLPYCNGVGERTLRLAHFLDFKVRFMSLYSLRSTVRSDMIRVPTGDLASYITYYAVATPPT</sequence>
<gene>
    <name evidence="2" type="ORF">M514_28044</name>
</gene>
<dbReference type="EMBL" id="KL367739">
    <property type="protein sequence ID" value="KFD59776.1"/>
    <property type="molecule type" value="Genomic_DNA"/>
</dbReference>
<dbReference type="AlphaFoldDB" id="A0A085MRD0"/>
<evidence type="ECO:0000259" key="1">
    <source>
        <dbReference type="Pfam" id="PF26215"/>
    </source>
</evidence>
<organism evidence="2">
    <name type="scientific">Trichuris suis</name>
    <name type="common">pig whipworm</name>
    <dbReference type="NCBI Taxonomy" id="68888"/>
    <lineage>
        <taxon>Eukaryota</taxon>
        <taxon>Metazoa</taxon>
        <taxon>Ecdysozoa</taxon>
        <taxon>Nematoda</taxon>
        <taxon>Enoplea</taxon>
        <taxon>Dorylaimia</taxon>
        <taxon>Trichinellida</taxon>
        <taxon>Trichuridae</taxon>
        <taxon>Trichuris</taxon>
    </lineage>
</organism>
<feature type="domain" description="Helix-turn-helix" evidence="1">
    <location>
        <begin position="34"/>
        <end position="91"/>
    </location>
</feature>